<evidence type="ECO:0000313" key="2">
    <source>
        <dbReference type="Proteomes" id="UP000268891"/>
    </source>
</evidence>
<protein>
    <submittedName>
        <fullName evidence="1">Uncharacterized protein</fullName>
    </submittedName>
</protein>
<evidence type="ECO:0000313" key="1">
    <source>
        <dbReference type="EMBL" id="RRR45926.1"/>
    </source>
</evidence>
<dbReference type="Proteomes" id="UP000268891">
    <property type="component" value="Unassembled WGS sequence"/>
</dbReference>
<comment type="caution">
    <text evidence="1">The sequence shown here is derived from an EMBL/GenBank/DDBJ whole genome shotgun (WGS) entry which is preliminary data.</text>
</comment>
<proteinExistence type="predicted"/>
<reference evidence="1" key="1">
    <citation type="submission" date="2018-11" db="EMBL/GenBank/DDBJ databases">
        <authorList>
            <person name="Sattar A."/>
            <person name="Zunita Z."/>
            <person name="Jalila A."/>
            <person name="Saleha A.A."/>
        </authorList>
    </citation>
    <scope>NUCLEOTIDE SEQUENCE</scope>
    <source>
        <strain evidence="1">F12-74</strain>
    </source>
</reference>
<gene>
    <name evidence="1" type="ORF">EHH44_08570</name>
</gene>
<sequence>MSYDFTVYAADHIGADGLNALVESIPGLSVGDGGGGEISVLRGKRRNYSFTVFGPHRIEPEDLPDDVVPLVLDPTTSWQVIVEGSTPTEIAPACRFAKALAQAARGVAVDEQTEDVLGAKKSRQIPRPTTEFVRLLELEWYSPASAPPAPALWLELAKKLFPEALPRRYGGYEPYPYRLDRDGEGPFITEFGRFGERYESQTFLASSPCRSGGLFAPPWGGYLLDRLQMLAAPLDDPRWRNTVRRFFVTYARRRGSVLAVAEVLRNHRLSGPPDPGRDQHGSLRAADGILGLPANPVWLTWLGNDYLPLVGAHLPPEHTTYYPEGALYAPTDEPTDRGQLAALPDPIPAQLRVTAIPSPYGPANTPKNDPAPIRLQGDECEVPADQTGD</sequence>
<organism evidence="1 2">
    <name type="scientific">Mycolicibacter terrae</name>
    <dbReference type="NCBI Taxonomy" id="1788"/>
    <lineage>
        <taxon>Bacteria</taxon>
        <taxon>Bacillati</taxon>
        <taxon>Actinomycetota</taxon>
        <taxon>Actinomycetes</taxon>
        <taxon>Mycobacteriales</taxon>
        <taxon>Mycobacteriaceae</taxon>
        <taxon>Mycolicibacter</taxon>
    </lineage>
</organism>
<dbReference type="EMBL" id="RRZR01000012">
    <property type="protein sequence ID" value="RRR45926.1"/>
    <property type="molecule type" value="Genomic_DNA"/>
</dbReference>
<name>A0ACD2EPB0_9MYCO</name>
<accession>A0ACD2EPB0</accession>
<keyword evidence="2" id="KW-1185">Reference proteome</keyword>